<feature type="transmembrane region" description="Helical" evidence="5">
    <location>
        <begin position="16"/>
        <end position="36"/>
    </location>
</feature>
<proteinExistence type="predicted"/>
<accession>A0A5C2SLU2</accession>
<gene>
    <name evidence="7" type="ORF">L227DRAFT_649923</name>
</gene>
<dbReference type="Pfam" id="PF01284">
    <property type="entry name" value="MARVEL"/>
    <property type="match status" value="1"/>
</dbReference>
<evidence type="ECO:0000313" key="7">
    <source>
        <dbReference type="EMBL" id="RPD64753.1"/>
    </source>
</evidence>
<keyword evidence="8" id="KW-1185">Reference proteome</keyword>
<dbReference type="EMBL" id="ML122253">
    <property type="protein sequence ID" value="RPD64753.1"/>
    <property type="molecule type" value="Genomic_DNA"/>
</dbReference>
<evidence type="ECO:0000256" key="3">
    <source>
        <dbReference type="ARBA" id="ARBA00022989"/>
    </source>
</evidence>
<feature type="transmembrane region" description="Helical" evidence="5">
    <location>
        <begin position="133"/>
        <end position="154"/>
    </location>
</feature>
<reference evidence="7" key="1">
    <citation type="journal article" date="2018" name="Genome Biol. Evol.">
        <title>Genomics and development of Lentinus tigrinus, a white-rot wood-decaying mushroom with dimorphic fruiting bodies.</title>
        <authorList>
            <person name="Wu B."/>
            <person name="Xu Z."/>
            <person name="Knudson A."/>
            <person name="Carlson A."/>
            <person name="Chen N."/>
            <person name="Kovaka S."/>
            <person name="LaButti K."/>
            <person name="Lipzen A."/>
            <person name="Pennachio C."/>
            <person name="Riley R."/>
            <person name="Schakwitz W."/>
            <person name="Umezawa K."/>
            <person name="Ohm R.A."/>
            <person name="Grigoriev I.V."/>
            <person name="Nagy L.G."/>
            <person name="Gibbons J."/>
            <person name="Hibbett D."/>
        </authorList>
    </citation>
    <scope>NUCLEOTIDE SEQUENCE [LARGE SCALE GENOMIC DNA]</scope>
    <source>
        <strain evidence="7">ALCF2SS1-6</strain>
    </source>
</reference>
<name>A0A5C2SLU2_9APHY</name>
<organism evidence="7 8">
    <name type="scientific">Lentinus tigrinus ALCF2SS1-6</name>
    <dbReference type="NCBI Taxonomy" id="1328759"/>
    <lineage>
        <taxon>Eukaryota</taxon>
        <taxon>Fungi</taxon>
        <taxon>Dikarya</taxon>
        <taxon>Basidiomycota</taxon>
        <taxon>Agaricomycotina</taxon>
        <taxon>Agaricomycetes</taxon>
        <taxon>Polyporales</taxon>
        <taxon>Polyporaceae</taxon>
        <taxon>Lentinus</taxon>
    </lineage>
</organism>
<dbReference type="InterPro" id="IPR008253">
    <property type="entry name" value="Marvel"/>
</dbReference>
<dbReference type="AlphaFoldDB" id="A0A5C2SLU2"/>
<dbReference type="Proteomes" id="UP000313359">
    <property type="component" value="Unassembled WGS sequence"/>
</dbReference>
<evidence type="ECO:0000259" key="6">
    <source>
        <dbReference type="Pfam" id="PF01284"/>
    </source>
</evidence>
<keyword evidence="2 5" id="KW-0812">Transmembrane</keyword>
<feature type="domain" description="MARVEL" evidence="6">
    <location>
        <begin position="15"/>
        <end position="147"/>
    </location>
</feature>
<evidence type="ECO:0000256" key="2">
    <source>
        <dbReference type="ARBA" id="ARBA00022692"/>
    </source>
</evidence>
<sequence>MFDIDFDKHVRRGHPVVFTLIIFFSIIELAISAWLTSRYNLRHDYLSISVRDRTRFLLFTTCWTIFFGIIYFGMFLYRPTGGVLTSVASHAIFLTLTWIFWLAGAAAITSALGGGLNCSHHYIYCGQLNALEAFAWITWVFVTFALFVVLLRGISASRRGDGFRGGLVA</sequence>
<evidence type="ECO:0000256" key="4">
    <source>
        <dbReference type="ARBA" id="ARBA00023136"/>
    </source>
</evidence>
<evidence type="ECO:0000256" key="1">
    <source>
        <dbReference type="ARBA" id="ARBA00004141"/>
    </source>
</evidence>
<evidence type="ECO:0000313" key="8">
    <source>
        <dbReference type="Proteomes" id="UP000313359"/>
    </source>
</evidence>
<keyword evidence="3 5" id="KW-1133">Transmembrane helix</keyword>
<evidence type="ECO:0000256" key="5">
    <source>
        <dbReference type="SAM" id="Phobius"/>
    </source>
</evidence>
<dbReference type="STRING" id="1328759.A0A5C2SLU2"/>
<keyword evidence="4 5" id="KW-0472">Membrane</keyword>
<feature type="transmembrane region" description="Helical" evidence="5">
    <location>
        <begin position="89"/>
        <end position="113"/>
    </location>
</feature>
<feature type="transmembrane region" description="Helical" evidence="5">
    <location>
        <begin position="56"/>
        <end position="77"/>
    </location>
</feature>
<protein>
    <recommendedName>
        <fullName evidence="6">MARVEL domain-containing protein</fullName>
    </recommendedName>
</protein>
<comment type="subcellular location">
    <subcellularLocation>
        <location evidence="1">Membrane</location>
        <topology evidence="1">Multi-pass membrane protein</topology>
    </subcellularLocation>
</comment>
<dbReference type="GO" id="GO:0016020">
    <property type="term" value="C:membrane"/>
    <property type="evidence" value="ECO:0007669"/>
    <property type="project" value="UniProtKB-SubCell"/>
</dbReference>
<dbReference type="OrthoDB" id="2117453at2759"/>